<dbReference type="SUPFAM" id="SSF46785">
    <property type="entry name" value="Winged helix' DNA-binding domain"/>
    <property type="match status" value="1"/>
</dbReference>
<dbReference type="Gene3D" id="1.20.120.530">
    <property type="entry name" value="GntR ligand-binding domain-like"/>
    <property type="match status" value="1"/>
</dbReference>
<protein>
    <submittedName>
        <fullName evidence="5">GntR family transcriptional regulator</fullName>
    </submittedName>
</protein>
<feature type="domain" description="HTH gntR-type" evidence="4">
    <location>
        <begin position="7"/>
        <end position="74"/>
    </location>
</feature>
<dbReference type="InterPro" id="IPR008920">
    <property type="entry name" value="TF_FadR/GntR_C"/>
</dbReference>
<keyword evidence="3" id="KW-0804">Transcription</keyword>
<sequence length="223" mass="25900">MRKPTRSVVTEEIYEIIKENILNHKLIPGEKINIDQWSRDLEVSNIPIREALSRLTAESLVAAVPFKGMFVTHMSLKELDEIFELRVPLELLALKKAFDSLDRKEIDKLLGEWRVASFPSDQSLEVALQTVAEMNDKLHGLFLNRCGNETLSQLIKQYIERIQRYLLVLHPDIQKGFLLTEHNEHLQVLEALAEGNIHQAAERLETHLRNSHLRTRKYFTESQ</sequence>
<dbReference type="InterPro" id="IPR036390">
    <property type="entry name" value="WH_DNA-bd_sf"/>
</dbReference>
<dbReference type="AlphaFoldDB" id="A0AA96RI24"/>
<dbReference type="InterPro" id="IPR036388">
    <property type="entry name" value="WH-like_DNA-bd_sf"/>
</dbReference>
<gene>
    <name evidence="5" type="ORF">MJA45_13530</name>
</gene>
<dbReference type="Pfam" id="PF00392">
    <property type="entry name" value="GntR"/>
    <property type="match status" value="1"/>
</dbReference>
<evidence type="ECO:0000313" key="6">
    <source>
        <dbReference type="Proteomes" id="UP001305702"/>
    </source>
</evidence>
<evidence type="ECO:0000256" key="1">
    <source>
        <dbReference type="ARBA" id="ARBA00023015"/>
    </source>
</evidence>
<dbReference type="Gene3D" id="1.10.10.10">
    <property type="entry name" value="Winged helix-like DNA-binding domain superfamily/Winged helix DNA-binding domain"/>
    <property type="match status" value="1"/>
</dbReference>
<name>A0AA96RI24_9BACL</name>
<evidence type="ECO:0000259" key="4">
    <source>
        <dbReference type="PROSITE" id="PS50949"/>
    </source>
</evidence>
<dbReference type="InterPro" id="IPR000524">
    <property type="entry name" value="Tscrpt_reg_HTH_GntR"/>
</dbReference>
<reference evidence="5 6" key="1">
    <citation type="submission" date="2022-02" db="EMBL/GenBank/DDBJ databases">
        <title>Paenibacillus sp. MBLB1776 Whole Genome Shotgun Sequencing.</title>
        <authorList>
            <person name="Hwang C.Y."/>
            <person name="Cho E.-S."/>
            <person name="Seo M.-J."/>
        </authorList>
    </citation>
    <scope>NUCLEOTIDE SEQUENCE [LARGE SCALE GENOMIC DNA]</scope>
    <source>
        <strain evidence="5 6">MBLB1776</strain>
    </source>
</reference>
<accession>A0AA96RI24</accession>
<proteinExistence type="predicted"/>
<dbReference type="Proteomes" id="UP001305702">
    <property type="component" value="Chromosome"/>
</dbReference>
<dbReference type="RefSeq" id="WP_315607774.1">
    <property type="nucleotide sequence ID" value="NZ_CP130318.1"/>
</dbReference>
<dbReference type="GO" id="GO:0003700">
    <property type="term" value="F:DNA-binding transcription factor activity"/>
    <property type="evidence" value="ECO:0007669"/>
    <property type="project" value="InterPro"/>
</dbReference>
<organism evidence="5 6">
    <name type="scientific">Paenibacillus aurantius</name>
    <dbReference type="NCBI Taxonomy" id="2918900"/>
    <lineage>
        <taxon>Bacteria</taxon>
        <taxon>Bacillati</taxon>
        <taxon>Bacillota</taxon>
        <taxon>Bacilli</taxon>
        <taxon>Bacillales</taxon>
        <taxon>Paenibacillaceae</taxon>
        <taxon>Paenibacillus</taxon>
    </lineage>
</organism>
<evidence type="ECO:0000313" key="5">
    <source>
        <dbReference type="EMBL" id="WNQ13993.1"/>
    </source>
</evidence>
<dbReference type="PROSITE" id="PS50949">
    <property type="entry name" value="HTH_GNTR"/>
    <property type="match status" value="1"/>
</dbReference>
<dbReference type="InterPro" id="IPR011711">
    <property type="entry name" value="GntR_C"/>
</dbReference>
<keyword evidence="1" id="KW-0805">Transcription regulation</keyword>
<dbReference type="SUPFAM" id="SSF48008">
    <property type="entry name" value="GntR ligand-binding domain-like"/>
    <property type="match status" value="1"/>
</dbReference>
<dbReference type="EMBL" id="CP130318">
    <property type="protein sequence ID" value="WNQ13993.1"/>
    <property type="molecule type" value="Genomic_DNA"/>
</dbReference>
<dbReference type="SMART" id="SM00895">
    <property type="entry name" value="FCD"/>
    <property type="match status" value="1"/>
</dbReference>
<dbReference type="GO" id="GO:0003677">
    <property type="term" value="F:DNA binding"/>
    <property type="evidence" value="ECO:0007669"/>
    <property type="project" value="UniProtKB-KW"/>
</dbReference>
<evidence type="ECO:0000256" key="2">
    <source>
        <dbReference type="ARBA" id="ARBA00023125"/>
    </source>
</evidence>
<dbReference type="PANTHER" id="PTHR43537">
    <property type="entry name" value="TRANSCRIPTIONAL REGULATOR, GNTR FAMILY"/>
    <property type="match status" value="1"/>
</dbReference>
<keyword evidence="6" id="KW-1185">Reference proteome</keyword>
<dbReference type="KEGG" id="paun:MJA45_13530"/>
<dbReference type="SMART" id="SM00345">
    <property type="entry name" value="HTH_GNTR"/>
    <property type="match status" value="1"/>
</dbReference>
<evidence type="ECO:0000256" key="3">
    <source>
        <dbReference type="ARBA" id="ARBA00023163"/>
    </source>
</evidence>
<dbReference type="Pfam" id="PF07729">
    <property type="entry name" value="FCD"/>
    <property type="match status" value="1"/>
</dbReference>
<keyword evidence="2" id="KW-0238">DNA-binding</keyword>
<dbReference type="PANTHER" id="PTHR43537:SF24">
    <property type="entry name" value="GLUCONATE OPERON TRANSCRIPTIONAL REPRESSOR"/>
    <property type="match status" value="1"/>
</dbReference>